<evidence type="ECO:0008006" key="4">
    <source>
        <dbReference type="Google" id="ProtNLM"/>
    </source>
</evidence>
<sequence length="459" mass="53849">MKKKWLFSLALIFAPLTAATTSCMFSIAPEVLRAQKLATENYIYNFDYAKNYPEATQNEIRFANEVVKKSRILTFREKYTKLSIRISKEFNKSILNSLTLNDAKKVIINIFKNTPLAFNVYKSIDEMVVEKIQNIMQDGKNVQVKELTLVDAPELPFDLIGDYYQNVFDGILAKHNNSFEQSYTEIIKQLVNWGVDFNIINDIEGKKGIYDVFNPIYATQNLLDITQFQPTEDTLFFEEPFDLKQDKELIEEFLKDPYTFKKAHKELFKQNWSDNVTKNWSKIFTRKARRENILRALDSLLFFNNLTKHIKTNITPGILYDSKENQNTLTFIYEVNEGNGWKYYNVLEDIKKYKANLQVKPTAINGFVPNFWMFAPSFKEREDTKFDSVKGLSYSFDKITNIEPANIAYLTYDQLKELFKYSLASSDYYKEVFQNQWKNEAKKVEENIKKDQVKPSLVI</sequence>
<evidence type="ECO:0000313" key="2">
    <source>
        <dbReference type="EMBL" id="MDJ1645969.1"/>
    </source>
</evidence>
<feature type="signal peptide" evidence="1">
    <location>
        <begin position="1"/>
        <end position="18"/>
    </location>
</feature>
<dbReference type="RefSeq" id="WP_283827366.1">
    <property type="nucleotide sequence ID" value="NZ_JASDDP010000024.1"/>
</dbReference>
<keyword evidence="1" id="KW-0732">Signal</keyword>
<dbReference type="AlphaFoldDB" id="A0AAJ1PT05"/>
<organism evidence="2 3">
    <name type="scientific">Mycoplasma phocimorsus</name>
    <dbReference type="NCBI Taxonomy" id="3045839"/>
    <lineage>
        <taxon>Bacteria</taxon>
        <taxon>Bacillati</taxon>
        <taxon>Mycoplasmatota</taxon>
        <taxon>Mollicutes</taxon>
        <taxon>Mycoplasmataceae</taxon>
        <taxon>Mycoplasma</taxon>
    </lineage>
</organism>
<dbReference type="EMBL" id="JASDDP010000024">
    <property type="protein sequence ID" value="MDJ1645969.1"/>
    <property type="molecule type" value="Genomic_DNA"/>
</dbReference>
<evidence type="ECO:0000313" key="3">
    <source>
        <dbReference type="Proteomes" id="UP001224428"/>
    </source>
</evidence>
<dbReference type="PROSITE" id="PS51257">
    <property type="entry name" value="PROKAR_LIPOPROTEIN"/>
    <property type="match status" value="1"/>
</dbReference>
<feature type="chain" id="PRO_5042471752" description="Lipoprotein" evidence="1">
    <location>
        <begin position="19"/>
        <end position="459"/>
    </location>
</feature>
<comment type="caution">
    <text evidence="2">The sequence shown here is derived from an EMBL/GenBank/DDBJ whole genome shotgun (WGS) entry which is preliminary data.</text>
</comment>
<gene>
    <name evidence="2" type="ORF">QLQ80_02670</name>
</gene>
<dbReference type="Proteomes" id="UP001224428">
    <property type="component" value="Unassembled WGS sequence"/>
</dbReference>
<evidence type="ECO:0000256" key="1">
    <source>
        <dbReference type="SAM" id="SignalP"/>
    </source>
</evidence>
<reference evidence="2" key="1">
    <citation type="submission" date="2023-05" db="EMBL/GenBank/DDBJ databases">
        <title>Mycoplasma phocimorsus sp. nov., isolated from Scandinavian patients with seal finger or septic arthritis after contact with seals.</title>
        <authorList>
            <person name="Skafte-Holm A."/>
            <person name="Pedersen T.R."/>
            <person name="Froelund M."/>
            <person name="Stegger M."/>
            <person name="Qvortrup K."/>
            <person name="Michaels D.L."/>
            <person name="Brown D.R."/>
            <person name="Jensen J.S."/>
        </authorList>
    </citation>
    <scope>NUCLEOTIDE SEQUENCE</scope>
    <source>
        <strain evidence="2">M5725</strain>
    </source>
</reference>
<protein>
    <recommendedName>
        <fullName evidence="4">Lipoprotein</fullName>
    </recommendedName>
</protein>
<accession>A0AAJ1PT05</accession>
<keyword evidence="3" id="KW-1185">Reference proteome</keyword>
<proteinExistence type="predicted"/>
<name>A0AAJ1PT05_9MOLU</name>